<organism evidence="2">
    <name type="scientific">mine drainage metagenome</name>
    <dbReference type="NCBI Taxonomy" id="410659"/>
    <lineage>
        <taxon>unclassified sequences</taxon>
        <taxon>metagenomes</taxon>
        <taxon>ecological metagenomes</taxon>
    </lineage>
</organism>
<proteinExistence type="predicted"/>
<evidence type="ECO:0000256" key="1">
    <source>
        <dbReference type="SAM" id="MobiDB-lite"/>
    </source>
</evidence>
<accession>A0A1J5ST06</accession>
<dbReference type="AlphaFoldDB" id="A0A1J5ST06"/>
<dbReference type="EMBL" id="MLJW01000039">
    <property type="protein sequence ID" value="OIR07157.1"/>
    <property type="molecule type" value="Genomic_DNA"/>
</dbReference>
<name>A0A1J5ST06_9ZZZZ</name>
<comment type="caution">
    <text evidence="2">The sequence shown here is derived from an EMBL/GenBank/DDBJ whole genome shotgun (WGS) entry which is preliminary data.</text>
</comment>
<sequence>MNISITLEVTGFPPRRSPLVIEGPPASGTMENPAV</sequence>
<protein>
    <submittedName>
        <fullName evidence="2">Uncharacterized protein</fullName>
    </submittedName>
</protein>
<evidence type="ECO:0000313" key="2">
    <source>
        <dbReference type="EMBL" id="OIR07157.1"/>
    </source>
</evidence>
<gene>
    <name evidence="2" type="ORF">GALL_107460</name>
</gene>
<feature type="region of interest" description="Disordered" evidence="1">
    <location>
        <begin position="16"/>
        <end position="35"/>
    </location>
</feature>
<reference evidence="2" key="1">
    <citation type="submission" date="2016-10" db="EMBL/GenBank/DDBJ databases">
        <title>Sequence of Gallionella enrichment culture.</title>
        <authorList>
            <person name="Poehlein A."/>
            <person name="Muehling M."/>
            <person name="Daniel R."/>
        </authorList>
    </citation>
    <scope>NUCLEOTIDE SEQUENCE</scope>
</reference>